<dbReference type="AlphaFoldDB" id="A0A3R8X914"/>
<dbReference type="Pfam" id="PF02374">
    <property type="entry name" value="ArsA_ATPase"/>
    <property type="match status" value="2"/>
</dbReference>
<dbReference type="RefSeq" id="WP_126984997.1">
    <property type="nucleotide sequence ID" value="NZ_ML133851.1"/>
</dbReference>
<dbReference type="PANTHER" id="PTHR10803">
    <property type="entry name" value="ARSENICAL PUMP-DRIVING ATPASE ARSENITE-TRANSLOCATING ATPASE"/>
    <property type="match status" value="1"/>
</dbReference>
<dbReference type="SUPFAM" id="SSF52540">
    <property type="entry name" value="P-loop containing nucleoside triphosphate hydrolases"/>
    <property type="match status" value="1"/>
</dbReference>
<dbReference type="InterPro" id="IPR003593">
    <property type="entry name" value="AAA+_ATPase"/>
</dbReference>
<evidence type="ECO:0000313" key="5">
    <source>
        <dbReference type="Proteomes" id="UP000274327"/>
    </source>
</evidence>
<dbReference type="Proteomes" id="UP000274327">
    <property type="component" value="Unassembled WGS sequence"/>
</dbReference>
<comment type="caution">
    <text evidence="4">The sequence shown here is derived from an EMBL/GenBank/DDBJ whole genome shotgun (WGS) entry which is preliminary data.</text>
</comment>
<dbReference type="NCBIfam" id="TIGR00345">
    <property type="entry name" value="GET3_arsA_TRC40"/>
    <property type="match status" value="1"/>
</dbReference>
<sequence>MLLSLAQSRRVLFLGGKGGVGKTTIASAVALDAARSGRRVLVVSTDPAHNLGHLWERRIGDRVTPLADGAGGGAVHGIEIDPDATTDQHLRDVATTLKRLMPRTLHGEVDKHMDLSRRSPGTHEAAVLERMTELVERGREEFDLVVLDTAPSGHTARLMALPEVMTAWTDGLLARREKSARLGAARRGLERRGPGRRGEGDLGASVLGSTAPRDPLEERDEEIRAILLRRRDRLAGLRETLTDPAVTSFAIVLAAERLPVLETIELHEELTRTGVHVGALVVNKRSPSDRGDFLARRRAVEGEHLATLHSALPEVPCQEVPLGEEDVVGPAALARFAGLLAPATADGPGPRRG</sequence>
<dbReference type="Gene3D" id="3.40.50.300">
    <property type="entry name" value="P-loop containing nucleotide triphosphate hydrolases"/>
    <property type="match status" value="1"/>
</dbReference>
<dbReference type="SMART" id="SM00382">
    <property type="entry name" value="AAA"/>
    <property type="match status" value="1"/>
</dbReference>
<organism evidence="4 5">
    <name type="scientific">Brachybacterium paraconglomeratum</name>
    <dbReference type="NCBI Taxonomy" id="173362"/>
    <lineage>
        <taxon>Bacteria</taxon>
        <taxon>Bacillati</taxon>
        <taxon>Actinomycetota</taxon>
        <taxon>Actinomycetes</taxon>
        <taxon>Micrococcales</taxon>
        <taxon>Dermabacteraceae</taxon>
        <taxon>Brachybacterium</taxon>
    </lineage>
</organism>
<dbReference type="CDD" id="cd02035">
    <property type="entry name" value="ArsA"/>
    <property type="match status" value="1"/>
</dbReference>
<gene>
    <name evidence="4" type="ORF">DS079_03945</name>
</gene>
<evidence type="ECO:0000259" key="3">
    <source>
        <dbReference type="SMART" id="SM00382"/>
    </source>
</evidence>
<dbReference type="EMBL" id="QOCI01000001">
    <property type="protein sequence ID" value="RRR20547.1"/>
    <property type="molecule type" value="Genomic_DNA"/>
</dbReference>
<feature type="domain" description="AAA+ ATPase" evidence="3">
    <location>
        <begin position="8"/>
        <end position="241"/>
    </location>
</feature>
<comment type="similarity">
    <text evidence="1">Belongs to the arsA ATPase family.</text>
</comment>
<dbReference type="GO" id="GO:0005524">
    <property type="term" value="F:ATP binding"/>
    <property type="evidence" value="ECO:0007669"/>
    <property type="project" value="InterPro"/>
</dbReference>
<dbReference type="InterPro" id="IPR025723">
    <property type="entry name" value="ArsA/GET3_ATPase-like"/>
</dbReference>
<dbReference type="GO" id="GO:0016887">
    <property type="term" value="F:ATP hydrolysis activity"/>
    <property type="evidence" value="ECO:0007669"/>
    <property type="project" value="InterPro"/>
</dbReference>
<evidence type="ECO:0000256" key="1">
    <source>
        <dbReference type="ARBA" id="ARBA00011040"/>
    </source>
</evidence>
<dbReference type="InterPro" id="IPR027417">
    <property type="entry name" value="P-loop_NTPase"/>
</dbReference>
<dbReference type="PANTHER" id="PTHR10803:SF3">
    <property type="entry name" value="ATPASE GET3"/>
    <property type="match status" value="1"/>
</dbReference>
<accession>A0A3R8X914</accession>
<dbReference type="InterPro" id="IPR016300">
    <property type="entry name" value="ATPase_ArsA/GET3"/>
</dbReference>
<reference evidence="4 5" key="1">
    <citation type="submission" date="2018-07" db="EMBL/GenBank/DDBJ databases">
        <title>Brachybacteriurn paraconglorneratum KCTC 9916.</title>
        <authorList>
            <person name="Li Y."/>
        </authorList>
    </citation>
    <scope>NUCLEOTIDE SEQUENCE [LARGE SCALE GENOMIC DNA]</scope>
    <source>
        <strain evidence="4 5">KCTC 9916</strain>
    </source>
</reference>
<feature type="compositionally biased region" description="Basic and acidic residues" evidence="2">
    <location>
        <begin position="187"/>
        <end position="200"/>
    </location>
</feature>
<feature type="region of interest" description="Disordered" evidence="2">
    <location>
        <begin position="184"/>
        <end position="216"/>
    </location>
</feature>
<proteinExistence type="inferred from homology"/>
<dbReference type="GeneID" id="78120182"/>
<evidence type="ECO:0000313" key="4">
    <source>
        <dbReference type="EMBL" id="RRR20547.1"/>
    </source>
</evidence>
<evidence type="ECO:0000256" key="2">
    <source>
        <dbReference type="SAM" id="MobiDB-lite"/>
    </source>
</evidence>
<keyword evidence="5" id="KW-1185">Reference proteome</keyword>
<protein>
    <submittedName>
        <fullName evidence="4">ArsA family ATPase</fullName>
    </submittedName>
</protein>
<name>A0A3R8X914_9MICO</name>